<dbReference type="NCBIfam" id="NF011080">
    <property type="entry name" value="PRK14508.1-3"/>
    <property type="match status" value="1"/>
</dbReference>
<sequence>MRIKKQKPMERGAGILLPVSSLPSPYGIGAFGQAAYEFVDFLKSAGQKYWQVLPLGPTSYGDSPYQSFSAFAGNPYFIDLDLLRQQGLLTQEEIEEPFWGRDEGQVDYQSLYKARFKVLMTAFSRSRHQQTKEFKQFYEENKFWLEQYSLYMAVKTYFGGKEWLLWPQDIRLRQPKALKGYQLKLQKEAQFWQYCQFEFFRQWDRLKAYANENGIEIIGDIPIYVALDSADVWEHGELFQLDKEKQPTRVAGVPPDLFSRTGQLWGNPLYDWDRMKKEDFWWWKQRMSFSCRLYDVIRIDHFVGIAHYYSIPAGDPTAEHGVWITGPGEELIAAISQVMGKKRVIAEDLGIVIPQVRKIQKKSGYPGMKVLEFAFDGDSSNENLPCHYEKNCVVYGGTHDNETLAGFFPRQKRKVQQFARQYLGVNQNSQLPAAVIRAGYASAANTAIFQMQDFLELDNTARMNTPSTLGGNWRWRLLKEQLTPELAQKIKQLTILYAR</sequence>
<keyword evidence="6 10" id="KW-0808">Transferase</keyword>
<evidence type="ECO:0000313" key="11">
    <source>
        <dbReference type="EMBL" id="MBC8585346.1"/>
    </source>
</evidence>
<reference evidence="11" key="1">
    <citation type="submission" date="2020-08" db="EMBL/GenBank/DDBJ databases">
        <title>Genome public.</title>
        <authorList>
            <person name="Liu C."/>
            <person name="Sun Q."/>
        </authorList>
    </citation>
    <scope>NUCLEOTIDE SEQUENCE</scope>
    <source>
        <strain evidence="11">NSJ-64</strain>
    </source>
</reference>
<dbReference type="InterPro" id="IPR017853">
    <property type="entry name" value="GH"/>
</dbReference>
<dbReference type="Gene3D" id="3.20.20.80">
    <property type="entry name" value="Glycosidases"/>
    <property type="match status" value="1"/>
</dbReference>
<evidence type="ECO:0000256" key="2">
    <source>
        <dbReference type="ARBA" id="ARBA00005684"/>
    </source>
</evidence>
<dbReference type="GO" id="GO:0005975">
    <property type="term" value="P:carbohydrate metabolic process"/>
    <property type="evidence" value="ECO:0007669"/>
    <property type="project" value="InterPro"/>
</dbReference>
<protein>
    <recommendedName>
        <fullName evidence="4 10">4-alpha-glucanotransferase</fullName>
        <ecNumber evidence="3 10">2.4.1.25</ecNumber>
    </recommendedName>
    <alternativeName>
        <fullName evidence="8 10">Amylomaltase</fullName>
    </alternativeName>
    <alternativeName>
        <fullName evidence="9 10">Disproportionating enzyme</fullName>
    </alternativeName>
</protein>
<evidence type="ECO:0000256" key="1">
    <source>
        <dbReference type="ARBA" id="ARBA00000439"/>
    </source>
</evidence>
<dbReference type="SUPFAM" id="SSF51445">
    <property type="entry name" value="(Trans)glycosidases"/>
    <property type="match status" value="1"/>
</dbReference>
<evidence type="ECO:0000256" key="7">
    <source>
        <dbReference type="ARBA" id="ARBA00023277"/>
    </source>
</evidence>
<dbReference type="RefSeq" id="WP_262395128.1">
    <property type="nucleotide sequence ID" value="NZ_JACRTD010000004.1"/>
</dbReference>
<proteinExistence type="inferred from homology"/>
<dbReference type="Proteomes" id="UP000623678">
    <property type="component" value="Unassembled WGS sequence"/>
</dbReference>
<dbReference type="PANTHER" id="PTHR32438:SF5">
    <property type="entry name" value="4-ALPHA-GLUCANOTRANSFERASE DPE1, CHLOROPLASTIC_AMYLOPLASTIC"/>
    <property type="match status" value="1"/>
</dbReference>
<evidence type="ECO:0000256" key="8">
    <source>
        <dbReference type="ARBA" id="ARBA00031423"/>
    </source>
</evidence>
<evidence type="ECO:0000256" key="6">
    <source>
        <dbReference type="ARBA" id="ARBA00022679"/>
    </source>
</evidence>
<dbReference type="InterPro" id="IPR003385">
    <property type="entry name" value="Glyco_hydro_77"/>
</dbReference>
<keyword evidence="12" id="KW-1185">Reference proteome</keyword>
<gene>
    <name evidence="11" type="primary">malQ</name>
    <name evidence="11" type="ORF">H8705_07095</name>
</gene>
<accession>A0A926IHJ7</accession>
<dbReference type="Pfam" id="PF02446">
    <property type="entry name" value="Glyco_hydro_77"/>
    <property type="match status" value="1"/>
</dbReference>
<dbReference type="NCBIfam" id="TIGR00217">
    <property type="entry name" value="malQ"/>
    <property type="match status" value="1"/>
</dbReference>
<evidence type="ECO:0000256" key="9">
    <source>
        <dbReference type="ARBA" id="ARBA00031501"/>
    </source>
</evidence>
<evidence type="ECO:0000256" key="4">
    <source>
        <dbReference type="ARBA" id="ARBA00020295"/>
    </source>
</evidence>
<keyword evidence="5 10" id="KW-0328">Glycosyltransferase</keyword>
<dbReference type="EC" id="2.4.1.25" evidence="3 10"/>
<dbReference type="GO" id="GO:0004134">
    <property type="term" value="F:4-alpha-glucanotransferase activity"/>
    <property type="evidence" value="ECO:0007669"/>
    <property type="project" value="UniProtKB-EC"/>
</dbReference>
<comment type="similarity">
    <text evidence="2 10">Belongs to the disproportionating enzyme family.</text>
</comment>
<comment type="caution">
    <text evidence="11">The sequence shown here is derived from an EMBL/GenBank/DDBJ whole genome shotgun (WGS) entry which is preliminary data.</text>
</comment>
<organism evidence="11 12">
    <name type="scientific">Youxingia wuxianensis</name>
    <dbReference type="NCBI Taxonomy" id="2763678"/>
    <lineage>
        <taxon>Bacteria</taxon>
        <taxon>Bacillati</taxon>
        <taxon>Bacillota</taxon>
        <taxon>Clostridia</taxon>
        <taxon>Eubacteriales</taxon>
        <taxon>Oscillospiraceae</taxon>
        <taxon>Youxingia</taxon>
    </lineage>
</organism>
<keyword evidence="7 10" id="KW-0119">Carbohydrate metabolism</keyword>
<evidence type="ECO:0000256" key="5">
    <source>
        <dbReference type="ARBA" id="ARBA00022676"/>
    </source>
</evidence>
<dbReference type="EMBL" id="JACRTD010000004">
    <property type="protein sequence ID" value="MBC8585346.1"/>
    <property type="molecule type" value="Genomic_DNA"/>
</dbReference>
<evidence type="ECO:0000313" key="12">
    <source>
        <dbReference type="Proteomes" id="UP000623678"/>
    </source>
</evidence>
<evidence type="ECO:0000256" key="10">
    <source>
        <dbReference type="RuleBase" id="RU361207"/>
    </source>
</evidence>
<comment type="catalytic activity">
    <reaction evidence="1 10">
        <text>Transfers a segment of a (1-&gt;4)-alpha-D-glucan to a new position in an acceptor, which may be glucose or a (1-&gt;4)-alpha-D-glucan.</text>
        <dbReference type="EC" id="2.4.1.25"/>
    </reaction>
</comment>
<dbReference type="PANTHER" id="PTHR32438">
    <property type="entry name" value="4-ALPHA-GLUCANOTRANSFERASE DPE1, CHLOROPLASTIC/AMYLOPLASTIC"/>
    <property type="match status" value="1"/>
</dbReference>
<name>A0A926IHJ7_9FIRM</name>
<evidence type="ECO:0000256" key="3">
    <source>
        <dbReference type="ARBA" id="ARBA00012560"/>
    </source>
</evidence>
<dbReference type="AlphaFoldDB" id="A0A926IHJ7"/>